<evidence type="ECO:0000259" key="2">
    <source>
        <dbReference type="PROSITE" id="PS50853"/>
    </source>
</evidence>
<dbReference type="PROSITE" id="PS50835">
    <property type="entry name" value="IG_LIKE"/>
    <property type="match status" value="1"/>
</dbReference>
<dbReference type="SUPFAM" id="SSF48726">
    <property type="entry name" value="Immunoglobulin"/>
    <property type="match status" value="1"/>
</dbReference>
<comment type="caution">
    <text evidence="3">The sequence shown here is derived from an EMBL/GenBank/DDBJ whole genome shotgun (WGS) entry which is preliminary data.</text>
</comment>
<dbReference type="InterPro" id="IPR013783">
    <property type="entry name" value="Ig-like_fold"/>
</dbReference>
<dbReference type="InterPro" id="IPR036179">
    <property type="entry name" value="Ig-like_dom_sf"/>
</dbReference>
<reference evidence="3" key="1">
    <citation type="submission" date="2023-07" db="EMBL/GenBank/DDBJ databases">
        <authorList>
            <consortium name="CYATHOMIX"/>
        </authorList>
    </citation>
    <scope>NUCLEOTIDE SEQUENCE</scope>
    <source>
        <strain evidence="3">N/A</strain>
    </source>
</reference>
<dbReference type="InterPro" id="IPR002602">
    <property type="entry name" value="DB"/>
</dbReference>
<dbReference type="EMBL" id="CATQJL010000326">
    <property type="protein sequence ID" value="CAJ0610506.1"/>
    <property type="molecule type" value="Genomic_DNA"/>
</dbReference>
<feature type="domain" description="Fibronectin type-III" evidence="2">
    <location>
        <begin position="1"/>
        <end position="77"/>
    </location>
</feature>
<evidence type="ECO:0000313" key="4">
    <source>
        <dbReference type="Proteomes" id="UP001176961"/>
    </source>
</evidence>
<dbReference type="Gene3D" id="2.60.40.10">
    <property type="entry name" value="Immunoglobulins"/>
    <property type="match status" value="2"/>
</dbReference>
<dbReference type="AlphaFoldDB" id="A0AA36MFB1"/>
<organism evidence="3 4">
    <name type="scientific">Cylicocyclus nassatus</name>
    <name type="common">Nematode worm</name>
    <dbReference type="NCBI Taxonomy" id="53992"/>
    <lineage>
        <taxon>Eukaryota</taxon>
        <taxon>Metazoa</taxon>
        <taxon>Ecdysozoa</taxon>
        <taxon>Nematoda</taxon>
        <taxon>Chromadorea</taxon>
        <taxon>Rhabditida</taxon>
        <taxon>Rhabditina</taxon>
        <taxon>Rhabditomorpha</taxon>
        <taxon>Strongyloidea</taxon>
        <taxon>Strongylidae</taxon>
        <taxon>Cylicocyclus</taxon>
    </lineage>
</organism>
<dbReference type="InterPro" id="IPR036116">
    <property type="entry name" value="FN3_sf"/>
</dbReference>
<gene>
    <name evidence="3" type="ORF">CYNAS_LOCUS22489</name>
</gene>
<sequence length="387" mass="44322">MKIQWSSPAEHPKLVHVYKVHLLDDEIERIHTTKHNSHIFEHLRPDRSYRVYVVAHASDPSSKSVPSDILRFSTSSSDSDGPSFNSTLHLPKEAKRTTLPCHLRKGISTHMIWEKKVGSFYRRVDGSRYHVTTYTSEDRKELMQMLVSSLDIYDLNSSDFGTYRCHDSGSRNDYGEVHLIAYSHALEKPPENPPETLLECCSRAVFNRACLSVCHAGSAKRGLRPGVFYPDTKLCKDDFQKLLRCTLSEMNSAGCCIRRNIPYRCLGMCDSNFELTPLSSYKCMQYQSEVRQCQAEVLNLRPEAVSNLRAKTEDDLTFLSWDRSEKAEVYHVYHRRRRGPWKSASIKGTTLRVMNADEIVVLAVNSYGPGSPNRIAFENNEWIGNYD</sequence>
<dbReference type="CDD" id="cd00063">
    <property type="entry name" value="FN3"/>
    <property type="match status" value="1"/>
</dbReference>
<dbReference type="Pfam" id="PF00041">
    <property type="entry name" value="fn3"/>
    <property type="match status" value="1"/>
</dbReference>
<evidence type="ECO:0000259" key="1">
    <source>
        <dbReference type="PROSITE" id="PS50835"/>
    </source>
</evidence>
<keyword evidence="4" id="KW-1185">Reference proteome</keyword>
<dbReference type="SUPFAM" id="SSF49265">
    <property type="entry name" value="Fibronectin type III"/>
    <property type="match status" value="1"/>
</dbReference>
<proteinExistence type="predicted"/>
<evidence type="ECO:0000313" key="3">
    <source>
        <dbReference type="EMBL" id="CAJ0610506.1"/>
    </source>
</evidence>
<dbReference type="InterPro" id="IPR003961">
    <property type="entry name" value="FN3_dom"/>
</dbReference>
<dbReference type="Pfam" id="PF01682">
    <property type="entry name" value="DB"/>
    <property type="match status" value="1"/>
</dbReference>
<protein>
    <submittedName>
        <fullName evidence="3">Uncharacterized protein</fullName>
    </submittedName>
</protein>
<name>A0AA36MFB1_CYLNA</name>
<accession>A0AA36MFB1</accession>
<dbReference type="Proteomes" id="UP001176961">
    <property type="component" value="Unassembled WGS sequence"/>
</dbReference>
<dbReference type="InterPro" id="IPR007110">
    <property type="entry name" value="Ig-like_dom"/>
</dbReference>
<dbReference type="PROSITE" id="PS50853">
    <property type="entry name" value="FN3"/>
    <property type="match status" value="1"/>
</dbReference>
<feature type="domain" description="Ig-like" evidence="1">
    <location>
        <begin position="60"/>
        <end position="165"/>
    </location>
</feature>